<dbReference type="OrthoDB" id="6436063at2759"/>
<sequence>MSDSNESSKPPQDFNIGHHLVESHFSDKPLNDGLKQLLDENECRSGNTTTNGRKYLLQCRVCRCDKSIFFCSDCVRNGDFTDSKIRIPERFAEKKLKYFRLKCEQQLISDRMDHHMNELVIKDELEYKIRLLEANVDHLRSNLSKARQKLSSSESHLRKTRCNQEECKERHHKLEAKVMDAKQFLSRRQNGITRLVESKDSYDSYIKELVQQRVKQLTTYIFPIETKDMIPDTSDRHSILNSETTPLLETISPLNTPINYSIVEPWICGNGDYSAYALFATNERDYLNRDSSFRNAKYRTCAALAYITQLVNIIAFYLDIRLPKRLLYSEFFISDLNETQFTHKVAKLNANIVYLCLSQNIDSELLNPRQTVQNLLHLLNSSHGLGIRNGPIVMTPDFYDTIESCLLEDLYLIDESELDDNANDQNDENLIIEYDWVENNLPDLQLNIDAQYSKWCDIDLLIDVEMG</sequence>
<keyword evidence="4" id="KW-1185">Reference proteome</keyword>
<dbReference type="GO" id="GO:0000423">
    <property type="term" value="P:mitophagy"/>
    <property type="evidence" value="ECO:0007669"/>
    <property type="project" value="TreeGrafter"/>
</dbReference>
<proteinExistence type="predicted"/>
<dbReference type="AlphaFoldDB" id="A0A7R9M8Y1"/>
<dbReference type="GO" id="GO:0035032">
    <property type="term" value="C:phosphatidylinositol 3-kinase complex, class III"/>
    <property type="evidence" value="ECO:0007669"/>
    <property type="project" value="TreeGrafter"/>
</dbReference>
<dbReference type="Pfam" id="PF10186">
    <property type="entry name" value="ATG14"/>
    <property type="match status" value="1"/>
</dbReference>
<accession>A0A7R9M8Y1</accession>
<evidence type="ECO:0000256" key="2">
    <source>
        <dbReference type="SAM" id="Coils"/>
    </source>
</evidence>
<keyword evidence="1 2" id="KW-0175">Coiled coil</keyword>
<dbReference type="GO" id="GO:0009267">
    <property type="term" value="P:cellular response to starvation"/>
    <property type="evidence" value="ECO:0007669"/>
    <property type="project" value="TreeGrafter"/>
</dbReference>
<name>A0A7R9M8Y1_9ACAR</name>
<dbReference type="GO" id="GO:0035014">
    <property type="term" value="F:phosphatidylinositol 3-kinase regulator activity"/>
    <property type="evidence" value="ECO:0007669"/>
    <property type="project" value="TreeGrafter"/>
</dbReference>
<protein>
    <recommendedName>
        <fullName evidence="5">Beclin 1-associated autophagy-related key regulator</fullName>
    </recommendedName>
</protein>
<evidence type="ECO:0000256" key="1">
    <source>
        <dbReference type="ARBA" id="ARBA00023054"/>
    </source>
</evidence>
<dbReference type="Proteomes" id="UP000728032">
    <property type="component" value="Unassembled WGS sequence"/>
</dbReference>
<dbReference type="EMBL" id="CAJPVJ010009970">
    <property type="protein sequence ID" value="CAG2172929.1"/>
    <property type="molecule type" value="Genomic_DNA"/>
</dbReference>
<evidence type="ECO:0000313" key="4">
    <source>
        <dbReference type="Proteomes" id="UP000728032"/>
    </source>
</evidence>
<reference evidence="3" key="1">
    <citation type="submission" date="2020-11" db="EMBL/GenBank/DDBJ databases">
        <authorList>
            <person name="Tran Van P."/>
        </authorList>
    </citation>
    <scope>NUCLEOTIDE SEQUENCE</scope>
</reference>
<gene>
    <name evidence="3" type="ORF">ONB1V03_LOCUS12385</name>
</gene>
<dbReference type="EMBL" id="OC924795">
    <property type="protein sequence ID" value="CAD7655742.1"/>
    <property type="molecule type" value="Genomic_DNA"/>
</dbReference>
<feature type="coiled-coil region" evidence="2">
    <location>
        <begin position="122"/>
        <end position="177"/>
    </location>
</feature>
<dbReference type="GO" id="GO:0097632">
    <property type="term" value="C:extrinsic component of phagophore assembly site membrane"/>
    <property type="evidence" value="ECO:0007669"/>
    <property type="project" value="TreeGrafter"/>
</dbReference>
<dbReference type="PANTHER" id="PTHR13664">
    <property type="entry name" value="BECLIN 1-ASSOCIATED AUTOPHAGY-RELATED KEY REGULATOR"/>
    <property type="match status" value="1"/>
</dbReference>
<dbReference type="GO" id="GO:0016240">
    <property type="term" value="P:autophagosome membrane docking"/>
    <property type="evidence" value="ECO:0007669"/>
    <property type="project" value="TreeGrafter"/>
</dbReference>
<dbReference type="GO" id="GO:0000045">
    <property type="term" value="P:autophagosome assembly"/>
    <property type="evidence" value="ECO:0007669"/>
    <property type="project" value="TreeGrafter"/>
</dbReference>
<dbReference type="InterPro" id="IPR018791">
    <property type="entry name" value="UV_resistance/autophagy_Atg14"/>
</dbReference>
<evidence type="ECO:0008006" key="5">
    <source>
        <dbReference type="Google" id="ProtNLM"/>
    </source>
</evidence>
<dbReference type="GO" id="GO:0005776">
    <property type="term" value="C:autophagosome"/>
    <property type="evidence" value="ECO:0007669"/>
    <property type="project" value="TreeGrafter"/>
</dbReference>
<dbReference type="GO" id="GO:0043495">
    <property type="term" value="F:protein-membrane adaptor activity"/>
    <property type="evidence" value="ECO:0007669"/>
    <property type="project" value="TreeGrafter"/>
</dbReference>
<evidence type="ECO:0000313" key="3">
    <source>
        <dbReference type="EMBL" id="CAD7655742.1"/>
    </source>
</evidence>
<dbReference type="PANTHER" id="PTHR13664:SF0">
    <property type="entry name" value="BECLIN 1-ASSOCIATED AUTOPHAGY-RELATED KEY REGULATOR"/>
    <property type="match status" value="1"/>
</dbReference>
<dbReference type="GO" id="GO:0097629">
    <property type="term" value="C:extrinsic component of omegasome membrane"/>
    <property type="evidence" value="ECO:0007669"/>
    <property type="project" value="TreeGrafter"/>
</dbReference>
<organism evidence="3">
    <name type="scientific">Oppiella nova</name>
    <dbReference type="NCBI Taxonomy" id="334625"/>
    <lineage>
        <taxon>Eukaryota</taxon>
        <taxon>Metazoa</taxon>
        <taxon>Ecdysozoa</taxon>
        <taxon>Arthropoda</taxon>
        <taxon>Chelicerata</taxon>
        <taxon>Arachnida</taxon>
        <taxon>Acari</taxon>
        <taxon>Acariformes</taxon>
        <taxon>Sarcoptiformes</taxon>
        <taxon>Oribatida</taxon>
        <taxon>Brachypylina</taxon>
        <taxon>Oppioidea</taxon>
        <taxon>Oppiidae</taxon>
        <taxon>Oppiella</taxon>
    </lineage>
</organism>